<sequence length="375" mass="41965">MTTPLTSAQSAQQNNRTHDGKYTTKSHSEADFDLTQLQESTDPVIELEDGEVHEIDLHAISATIDDDYLDDDPDPQSALASAMIQRKGDDYFVTGAAYRDFHEAMPEGYDQYGDDGEEIDRYLAERRGVIDAAVADWYGYDDGDSMYSTGDYYEFTHRLDGGAHSEADAIAALRDNTRALDFTEDPDLDDTIREQLEAHDAKKLPNPEQTDARDQREFSQEFSKNLINRLQEQSDDEGFTDDDGEPLELWYAEGTDRQVEAFAAEFYANNEGDLNAYGQVNGINATIGMTTEHLDYDDGLAEGAHDLESEVLTKRMERSIENELPNFSLNTGHTELSSDGNGREGKVQLTKQALRDLGERMAAAREELRIAKGKP</sequence>
<feature type="compositionally biased region" description="Basic and acidic residues" evidence="2">
    <location>
        <begin position="16"/>
        <end position="30"/>
    </location>
</feature>
<dbReference type="Proteomes" id="UP001501461">
    <property type="component" value="Unassembled WGS sequence"/>
</dbReference>
<evidence type="ECO:0000256" key="1">
    <source>
        <dbReference type="SAM" id="Coils"/>
    </source>
</evidence>
<name>A0ABP5G7Z6_9MICC</name>
<proteinExistence type="predicted"/>
<feature type="compositionally biased region" description="Polar residues" evidence="2">
    <location>
        <begin position="326"/>
        <end position="340"/>
    </location>
</feature>
<evidence type="ECO:0000313" key="3">
    <source>
        <dbReference type="EMBL" id="GAA2040641.1"/>
    </source>
</evidence>
<dbReference type="EMBL" id="BAAAMN010000046">
    <property type="protein sequence ID" value="GAA2040641.1"/>
    <property type="molecule type" value="Genomic_DNA"/>
</dbReference>
<organism evidence="3 4">
    <name type="scientific">Yaniella flava</name>
    <dbReference type="NCBI Taxonomy" id="287930"/>
    <lineage>
        <taxon>Bacteria</taxon>
        <taxon>Bacillati</taxon>
        <taxon>Actinomycetota</taxon>
        <taxon>Actinomycetes</taxon>
        <taxon>Micrococcales</taxon>
        <taxon>Micrococcaceae</taxon>
        <taxon>Yaniella</taxon>
    </lineage>
</organism>
<evidence type="ECO:0000313" key="4">
    <source>
        <dbReference type="Proteomes" id="UP001501461"/>
    </source>
</evidence>
<gene>
    <name evidence="3" type="ORF">GCM10009720_21340</name>
</gene>
<keyword evidence="1" id="KW-0175">Coiled coil</keyword>
<accession>A0ABP5G7Z6</accession>
<feature type="coiled-coil region" evidence="1">
    <location>
        <begin position="347"/>
        <end position="374"/>
    </location>
</feature>
<feature type="region of interest" description="Disordered" evidence="2">
    <location>
        <begin position="1"/>
        <end position="37"/>
    </location>
</feature>
<dbReference type="RefSeq" id="WP_343958447.1">
    <property type="nucleotide sequence ID" value="NZ_BAAAMN010000046.1"/>
</dbReference>
<keyword evidence="4" id="KW-1185">Reference proteome</keyword>
<reference evidence="4" key="1">
    <citation type="journal article" date="2019" name="Int. J. Syst. Evol. Microbiol.">
        <title>The Global Catalogue of Microorganisms (GCM) 10K type strain sequencing project: providing services to taxonomists for standard genome sequencing and annotation.</title>
        <authorList>
            <consortium name="The Broad Institute Genomics Platform"/>
            <consortium name="The Broad Institute Genome Sequencing Center for Infectious Disease"/>
            <person name="Wu L."/>
            <person name="Ma J."/>
        </authorList>
    </citation>
    <scope>NUCLEOTIDE SEQUENCE [LARGE SCALE GENOMIC DNA]</scope>
    <source>
        <strain evidence="4">JCM 13595</strain>
    </source>
</reference>
<feature type="region of interest" description="Disordered" evidence="2">
    <location>
        <begin position="326"/>
        <end position="346"/>
    </location>
</feature>
<feature type="compositionally biased region" description="Polar residues" evidence="2">
    <location>
        <begin position="1"/>
        <end position="15"/>
    </location>
</feature>
<evidence type="ECO:0000256" key="2">
    <source>
        <dbReference type="SAM" id="MobiDB-lite"/>
    </source>
</evidence>
<protein>
    <submittedName>
        <fullName evidence="3">Uncharacterized protein</fullName>
    </submittedName>
</protein>
<comment type="caution">
    <text evidence="3">The sequence shown here is derived from an EMBL/GenBank/DDBJ whole genome shotgun (WGS) entry which is preliminary data.</text>
</comment>